<dbReference type="SUPFAM" id="SSF49879">
    <property type="entry name" value="SMAD/FHA domain"/>
    <property type="match status" value="1"/>
</dbReference>
<dbReference type="Pfam" id="PF00069">
    <property type="entry name" value="Pkinase"/>
    <property type="match status" value="1"/>
</dbReference>
<dbReference type="Gene3D" id="3.30.200.20">
    <property type="entry name" value="Phosphorylase Kinase, domain 1"/>
    <property type="match status" value="1"/>
</dbReference>
<dbReference type="InterPro" id="IPR008271">
    <property type="entry name" value="Ser/Thr_kinase_AS"/>
</dbReference>
<evidence type="ECO:0000256" key="4">
    <source>
        <dbReference type="PROSITE-ProRule" id="PRU10141"/>
    </source>
</evidence>
<evidence type="ECO:0000259" key="6">
    <source>
        <dbReference type="PROSITE" id="PS50006"/>
    </source>
</evidence>
<name>A0A9W9U870_9EURO</name>
<reference evidence="8" key="1">
    <citation type="submission" date="2022-12" db="EMBL/GenBank/DDBJ databases">
        <authorList>
            <person name="Petersen C."/>
        </authorList>
    </citation>
    <scope>NUCLEOTIDE SEQUENCE</scope>
    <source>
        <strain evidence="8">IBT 21472</strain>
    </source>
</reference>
<dbReference type="GO" id="GO:0004672">
    <property type="term" value="F:protein kinase activity"/>
    <property type="evidence" value="ECO:0007669"/>
    <property type="project" value="InterPro"/>
</dbReference>
<dbReference type="Proteomes" id="UP001147746">
    <property type="component" value="Unassembled WGS sequence"/>
</dbReference>
<dbReference type="PANTHER" id="PTHR24347">
    <property type="entry name" value="SERINE/THREONINE-PROTEIN KINASE"/>
    <property type="match status" value="1"/>
</dbReference>
<sequence>MSECHNGPDAGTDDVFVGKLFRWNPKTEERIEPLVIDSCDEIFIGRDTSTCQYSSNHMFVSSKHVRIYTVIYDEYSPDTVPPLVYAQDISTNGTRWNGYAMQGKSFLLSDGDILTIVPEFQLLFESAANPQKNFSEWQKAEMKVFKSSYCVTRRELGSGAYGRVQMAYQIATGQQIACKIVDIKSSKAKCELELQQELKHTKLGPSAQRAALYRLKSIDEKLERYYREAQLLETLSHPNIISFETAIHSPNTIYIFSELVTAGDLVSFLRYRGGTLKEREAAFITRQVLLAIEYLHDRDIVHRDIKPDNILITSLGQCGRIVLTDFGCARRVPQPVERMQTVTGTYEYCAPEVNSANNAGYSKSIDLYSLGCVTVTLLMGFLPTREPHRRFDRNGDEQKGLTKELNQNRITGFPQQFIKELLILDEKLRLNVKQALRHNWFEFLPERDELECRYQVTVDQWIPRPRSDPSIVTLADLEAFQNSAGQAYTLYTRPGERLQNYRLFEINTHIPDLSFTRTPIQAIITMPTNAENCAPPSRQQEDVPSVQGGHHACLRVWSPPSASSSLFSSRHGEDDHAELIHRTKKVPGYLNVDENQPMERSVSHPRRIAEVTKEKFVSQIGHMGPVQLTFEPAPPPDSHRRDEDLLGLSERLTQKPRFPSNDSLFYMEMEGEPVRRSAPPESTTSMRYPGSIAPTEKLRFPQGNDYSFTMGADFSSSPAPPGITEIPRYPSGVTSFFGMAADKSHNSAPAVTSAMNNASLFHRGVKLAYRPTPTNANTCSNLRPNRPYTRQRAAEDRNVDNKAAEDGAADNRGSHGCSKRKRHFYSVQENYFCR</sequence>
<evidence type="ECO:0000256" key="1">
    <source>
        <dbReference type="ARBA" id="ARBA00005575"/>
    </source>
</evidence>
<keyword evidence="2 4" id="KW-0547">Nucleotide-binding</keyword>
<dbReference type="Gene3D" id="2.60.200.20">
    <property type="match status" value="1"/>
</dbReference>
<comment type="similarity">
    <text evidence="1">Belongs to the protein kinase superfamily. CAMK Ser/Thr protein kinase family. CHEK2 subfamily.</text>
</comment>
<dbReference type="InterPro" id="IPR000253">
    <property type="entry name" value="FHA_dom"/>
</dbReference>
<dbReference type="Gene3D" id="1.10.510.10">
    <property type="entry name" value="Transferase(Phosphotransferase) domain 1"/>
    <property type="match status" value="1"/>
</dbReference>
<dbReference type="PROSITE" id="PS50006">
    <property type="entry name" value="FHA_DOMAIN"/>
    <property type="match status" value="1"/>
</dbReference>
<feature type="domain" description="FHA" evidence="6">
    <location>
        <begin position="42"/>
        <end position="101"/>
    </location>
</feature>
<feature type="region of interest" description="Disordered" evidence="5">
    <location>
        <begin position="772"/>
        <end position="818"/>
    </location>
</feature>
<evidence type="ECO:0000256" key="3">
    <source>
        <dbReference type="ARBA" id="ARBA00022840"/>
    </source>
</evidence>
<reference evidence="8" key="2">
    <citation type="journal article" date="2023" name="IMA Fungus">
        <title>Comparative genomic study of the Penicillium genus elucidates a diverse pangenome and 15 lateral gene transfer events.</title>
        <authorList>
            <person name="Petersen C."/>
            <person name="Sorensen T."/>
            <person name="Nielsen M.R."/>
            <person name="Sondergaard T.E."/>
            <person name="Sorensen J.L."/>
            <person name="Fitzpatrick D.A."/>
            <person name="Frisvad J.C."/>
            <person name="Nielsen K.L."/>
        </authorList>
    </citation>
    <scope>NUCLEOTIDE SEQUENCE</scope>
    <source>
        <strain evidence="8">IBT 21472</strain>
    </source>
</reference>
<dbReference type="InterPro" id="IPR000719">
    <property type="entry name" value="Prot_kinase_dom"/>
</dbReference>
<dbReference type="AlphaFoldDB" id="A0A9W9U870"/>
<keyword evidence="9" id="KW-1185">Reference proteome</keyword>
<feature type="compositionally biased region" description="Polar residues" evidence="5">
    <location>
        <begin position="772"/>
        <end position="783"/>
    </location>
</feature>
<dbReference type="SMART" id="SM00220">
    <property type="entry name" value="S_TKc"/>
    <property type="match status" value="1"/>
</dbReference>
<feature type="domain" description="Protein kinase" evidence="7">
    <location>
        <begin position="150"/>
        <end position="441"/>
    </location>
</feature>
<dbReference type="EMBL" id="JAPZBO010000002">
    <property type="protein sequence ID" value="KAJ5323807.1"/>
    <property type="molecule type" value="Genomic_DNA"/>
</dbReference>
<dbReference type="PROSITE" id="PS00107">
    <property type="entry name" value="PROTEIN_KINASE_ATP"/>
    <property type="match status" value="1"/>
</dbReference>
<evidence type="ECO:0000259" key="7">
    <source>
        <dbReference type="PROSITE" id="PS50011"/>
    </source>
</evidence>
<dbReference type="InterPro" id="IPR011009">
    <property type="entry name" value="Kinase-like_dom_sf"/>
</dbReference>
<dbReference type="PROSITE" id="PS50011">
    <property type="entry name" value="PROTEIN_KINASE_DOM"/>
    <property type="match status" value="1"/>
</dbReference>
<protein>
    <recommendedName>
        <fullName evidence="10">Kinase-like protein</fullName>
    </recommendedName>
</protein>
<accession>A0A9W9U870</accession>
<comment type="caution">
    <text evidence="8">The sequence shown here is derived from an EMBL/GenBank/DDBJ whole genome shotgun (WGS) entry which is preliminary data.</text>
</comment>
<evidence type="ECO:0000313" key="8">
    <source>
        <dbReference type="EMBL" id="KAJ5323807.1"/>
    </source>
</evidence>
<evidence type="ECO:0000256" key="5">
    <source>
        <dbReference type="SAM" id="MobiDB-lite"/>
    </source>
</evidence>
<dbReference type="InterPro" id="IPR017441">
    <property type="entry name" value="Protein_kinase_ATP_BS"/>
</dbReference>
<feature type="region of interest" description="Disordered" evidence="5">
    <location>
        <begin position="671"/>
        <end position="699"/>
    </location>
</feature>
<proteinExistence type="inferred from homology"/>
<dbReference type="InterPro" id="IPR008984">
    <property type="entry name" value="SMAD_FHA_dom_sf"/>
</dbReference>
<feature type="compositionally biased region" description="Basic and acidic residues" evidence="5">
    <location>
        <begin position="792"/>
        <end position="805"/>
    </location>
</feature>
<dbReference type="PROSITE" id="PS00108">
    <property type="entry name" value="PROTEIN_KINASE_ST"/>
    <property type="match status" value="1"/>
</dbReference>
<dbReference type="CDD" id="cd22670">
    <property type="entry name" value="FHA_MEK1-like"/>
    <property type="match status" value="1"/>
</dbReference>
<evidence type="ECO:0000313" key="9">
    <source>
        <dbReference type="Proteomes" id="UP001147746"/>
    </source>
</evidence>
<evidence type="ECO:0000256" key="2">
    <source>
        <dbReference type="ARBA" id="ARBA00022741"/>
    </source>
</evidence>
<dbReference type="Pfam" id="PF00498">
    <property type="entry name" value="FHA"/>
    <property type="match status" value="1"/>
</dbReference>
<organism evidence="8 9">
    <name type="scientific">Penicillium atrosanguineum</name>
    <dbReference type="NCBI Taxonomy" id="1132637"/>
    <lineage>
        <taxon>Eukaryota</taxon>
        <taxon>Fungi</taxon>
        <taxon>Dikarya</taxon>
        <taxon>Ascomycota</taxon>
        <taxon>Pezizomycotina</taxon>
        <taxon>Eurotiomycetes</taxon>
        <taxon>Eurotiomycetidae</taxon>
        <taxon>Eurotiales</taxon>
        <taxon>Aspergillaceae</taxon>
        <taxon>Penicillium</taxon>
    </lineage>
</organism>
<dbReference type="GO" id="GO:0005524">
    <property type="term" value="F:ATP binding"/>
    <property type="evidence" value="ECO:0007669"/>
    <property type="project" value="UniProtKB-UniRule"/>
</dbReference>
<dbReference type="SUPFAM" id="SSF56112">
    <property type="entry name" value="Protein kinase-like (PK-like)"/>
    <property type="match status" value="1"/>
</dbReference>
<gene>
    <name evidence="8" type="ORF">N7476_002407</name>
</gene>
<evidence type="ECO:0008006" key="10">
    <source>
        <dbReference type="Google" id="ProtNLM"/>
    </source>
</evidence>
<keyword evidence="3 4" id="KW-0067">ATP-binding</keyword>
<feature type="binding site" evidence="4">
    <location>
        <position position="179"/>
    </location>
    <ligand>
        <name>ATP</name>
        <dbReference type="ChEBI" id="CHEBI:30616"/>
    </ligand>
</feature>